<name>A0A8T2P0Z9_9TELE</name>
<evidence type="ECO:0000313" key="2">
    <source>
        <dbReference type="EMBL" id="KAG9346094.1"/>
    </source>
</evidence>
<protein>
    <submittedName>
        <fullName evidence="2">Uncharacterized protein</fullName>
    </submittedName>
</protein>
<evidence type="ECO:0000313" key="3">
    <source>
        <dbReference type="Proteomes" id="UP000824540"/>
    </source>
</evidence>
<reference evidence="2" key="1">
    <citation type="thesis" date="2021" institute="BYU ScholarsArchive" country="Provo, UT, USA">
        <title>Applications of and Algorithms for Genome Assembly and Genomic Analyses with an Emphasis on Marine Teleosts.</title>
        <authorList>
            <person name="Pickett B.D."/>
        </authorList>
    </citation>
    <scope>NUCLEOTIDE SEQUENCE</scope>
    <source>
        <strain evidence="2">HI-2016</strain>
    </source>
</reference>
<feature type="compositionally biased region" description="Basic and acidic residues" evidence="1">
    <location>
        <begin position="80"/>
        <end position="93"/>
    </location>
</feature>
<feature type="region of interest" description="Disordered" evidence="1">
    <location>
        <begin position="73"/>
        <end position="100"/>
    </location>
</feature>
<dbReference type="Proteomes" id="UP000824540">
    <property type="component" value="Unassembled WGS sequence"/>
</dbReference>
<sequence>MRLSGKSPLPEAPAAQCNILVQTKSGYTSALTVVVAGLLMIPAVRPGKEGSIHAIQSHEMDYFKRLLPPPYGAKSSMMQSKEREVERERERELTANVGEDYQPKGFDGGWARRALGAPMHLRGHRIR</sequence>
<accession>A0A8T2P0Z9</accession>
<dbReference type="AlphaFoldDB" id="A0A8T2P0Z9"/>
<keyword evidence="3" id="KW-1185">Reference proteome</keyword>
<proteinExistence type="predicted"/>
<dbReference type="EMBL" id="JAFBMS010000016">
    <property type="protein sequence ID" value="KAG9346094.1"/>
    <property type="molecule type" value="Genomic_DNA"/>
</dbReference>
<gene>
    <name evidence="2" type="ORF">JZ751_007912</name>
</gene>
<evidence type="ECO:0000256" key="1">
    <source>
        <dbReference type="SAM" id="MobiDB-lite"/>
    </source>
</evidence>
<organism evidence="2 3">
    <name type="scientific">Albula glossodonta</name>
    <name type="common">roundjaw bonefish</name>
    <dbReference type="NCBI Taxonomy" id="121402"/>
    <lineage>
        <taxon>Eukaryota</taxon>
        <taxon>Metazoa</taxon>
        <taxon>Chordata</taxon>
        <taxon>Craniata</taxon>
        <taxon>Vertebrata</taxon>
        <taxon>Euteleostomi</taxon>
        <taxon>Actinopterygii</taxon>
        <taxon>Neopterygii</taxon>
        <taxon>Teleostei</taxon>
        <taxon>Albuliformes</taxon>
        <taxon>Albulidae</taxon>
        <taxon>Albula</taxon>
    </lineage>
</organism>
<comment type="caution">
    <text evidence="2">The sequence shown here is derived from an EMBL/GenBank/DDBJ whole genome shotgun (WGS) entry which is preliminary data.</text>
</comment>